<organism evidence="6 7">
    <name type="scientific">Cristinia sonorae</name>
    <dbReference type="NCBI Taxonomy" id="1940300"/>
    <lineage>
        <taxon>Eukaryota</taxon>
        <taxon>Fungi</taxon>
        <taxon>Dikarya</taxon>
        <taxon>Basidiomycota</taxon>
        <taxon>Agaricomycotina</taxon>
        <taxon>Agaricomycetes</taxon>
        <taxon>Agaricomycetidae</taxon>
        <taxon>Agaricales</taxon>
        <taxon>Pleurotineae</taxon>
        <taxon>Stephanosporaceae</taxon>
        <taxon>Cristinia</taxon>
    </lineage>
</organism>
<evidence type="ECO:0000259" key="5">
    <source>
        <dbReference type="PROSITE" id="PS50011"/>
    </source>
</evidence>
<dbReference type="PROSITE" id="PS50011">
    <property type="entry name" value="PROTEIN_KINASE_DOM"/>
    <property type="match status" value="1"/>
</dbReference>
<dbReference type="PANTHER" id="PTHR43289:SF6">
    <property type="entry name" value="SERINE_THREONINE-PROTEIN KINASE NEKL-3"/>
    <property type="match status" value="1"/>
</dbReference>
<comment type="caution">
    <text evidence="6">The sequence shown here is derived from an EMBL/GenBank/DDBJ whole genome shotgun (WGS) entry which is preliminary data.</text>
</comment>
<dbReference type="SMART" id="SM00220">
    <property type="entry name" value="S_TKc"/>
    <property type="match status" value="1"/>
</dbReference>
<dbReference type="Pfam" id="PF00069">
    <property type="entry name" value="Pkinase"/>
    <property type="match status" value="1"/>
</dbReference>
<dbReference type="AlphaFoldDB" id="A0A8K0XPJ8"/>
<proteinExistence type="predicted"/>
<sequence>MGPPNMPNAWKWRPDEVEALRVRGIHIGVPKEDCRRGNVWLMSNPHTKAEYIVKVLMKDSRELEILTWLLSKPELLGNQLAFAIPKYVPRALDIFAQLAECIEILHQNNVAHMDIDKNNFVFAEADISSGPFTIKKGTVYLIDFGATRRFRSGPDSGVIIRDFRVAGGHYYPPEGADEVNPFIYDVYSLGTTLLQLWTSVQDCQNILDLPWTEVDRFIWDKLMNKDPLQRPRIGDVRQEWRCIVDRCTHILEEYEKIHPQMPQETIPSPLSFSLDRIQLQLGCGLRGRSF</sequence>
<evidence type="ECO:0000256" key="2">
    <source>
        <dbReference type="ARBA" id="ARBA00022741"/>
    </source>
</evidence>
<keyword evidence="7" id="KW-1185">Reference proteome</keyword>
<dbReference type="InterPro" id="IPR011009">
    <property type="entry name" value="Kinase-like_dom_sf"/>
</dbReference>
<dbReference type="InterPro" id="IPR000719">
    <property type="entry name" value="Prot_kinase_dom"/>
</dbReference>
<dbReference type="OrthoDB" id="3224178at2759"/>
<dbReference type="GO" id="GO:0004674">
    <property type="term" value="F:protein serine/threonine kinase activity"/>
    <property type="evidence" value="ECO:0007669"/>
    <property type="project" value="TreeGrafter"/>
</dbReference>
<keyword evidence="4" id="KW-0067">ATP-binding</keyword>
<keyword evidence="1" id="KW-0808">Transferase</keyword>
<name>A0A8K0XPJ8_9AGAR</name>
<evidence type="ECO:0000313" key="6">
    <source>
        <dbReference type="EMBL" id="KAH8100167.1"/>
    </source>
</evidence>
<keyword evidence="3 6" id="KW-0418">Kinase</keyword>
<gene>
    <name evidence="6" type="ORF">BXZ70DRAFT_1025562</name>
</gene>
<dbReference type="SUPFAM" id="SSF56112">
    <property type="entry name" value="Protein kinase-like (PK-like)"/>
    <property type="match status" value="1"/>
</dbReference>
<evidence type="ECO:0000256" key="1">
    <source>
        <dbReference type="ARBA" id="ARBA00022679"/>
    </source>
</evidence>
<evidence type="ECO:0000256" key="3">
    <source>
        <dbReference type="ARBA" id="ARBA00022777"/>
    </source>
</evidence>
<evidence type="ECO:0000313" key="7">
    <source>
        <dbReference type="Proteomes" id="UP000813824"/>
    </source>
</evidence>
<dbReference type="Proteomes" id="UP000813824">
    <property type="component" value="Unassembled WGS sequence"/>
</dbReference>
<protein>
    <submittedName>
        <fullName evidence="6">Kinase-like domain-containing protein</fullName>
    </submittedName>
</protein>
<reference evidence="6" key="1">
    <citation type="journal article" date="2021" name="New Phytol.">
        <title>Evolutionary innovations through gain and loss of genes in the ectomycorrhizal Boletales.</title>
        <authorList>
            <person name="Wu G."/>
            <person name="Miyauchi S."/>
            <person name="Morin E."/>
            <person name="Kuo A."/>
            <person name="Drula E."/>
            <person name="Varga T."/>
            <person name="Kohler A."/>
            <person name="Feng B."/>
            <person name="Cao Y."/>
            <person name="Lipzen A."/>
            <person name="Daum C."/>
            <person name="Hundley H."/>
            <person name="Pangilinan J."/>
            <person name="Johnson J."/>
            <person name="Barry K."/>
            <person name="LaButti K."/>
            <person name="Ng V."/>
            <person name="Ahrendt S."/>
            <person name="Min B."/>
            <person name="Choi I.G."/>
            <person name="Park H."/>
            <person name="Plett J.M."/>
            <person name="Magnuson J."/>
            <person name="Spatafora J.W."/>
            <person name="Nagy L.G."/>
            <person name="Henrissat B."/>
            <person name="Grigoriev I.V."/>
            <person name="Yang Z.L."/>
            <person name="Xu J."/>
            <person name="Martin F.M."/>
        </authorList>
    </citation>
    <scope>NUCLEOTIDE SEQUENCE</scope>
    <source>
        <strain evidence="6">KKN 215</strain>
    </source>
</reference>
<evidence type="ECO:0000256" key="4">
    <source>
        <dbReference type="ARBA" id="ARBA00022840"/>
    </source>
</evidence>
<dbReference type="Gene3D" id="1.10.510.10">
    <property type="entry name" value="Transferase(Phosphotransferase) domain 1"/>
    <property type="match status" value="1"/>
</dbReference>
<dbReference type="PANTHER" id="PTHR43289">
    <property type="entry name" value="MITOGEN-ACTIVATED PROTEIN KINASE KINASE KINASE 20-RELATED"/>
    <property type="match status" value="1"/>
</dbReference>
<dbReference type="EMBL" id="JAEVFJ010000017">
    <property type="protein sequence ID" value="KAH8100167.1"/>
    <property type="molecule type" value="Genomic_DNA"/>
</dbReference>
<dbReference type="GO" id="GO:0005524">
    <property type="term" value="F:ATP binding"/>
    <property type="evidence" value="ECO:0007669"/>
    <property type="project" value="UniProtKB-KW"/>
</dbReference>
<feature type="domain" description="Protein kinase" evidence="5">
    <location>
        <begin position="1"/>
        <end position="290"/>
    </location>
</feature>
<accession>A0A8K0XPJ8</accession>
<keyword evidence="2" id="KW-0547">Nucleotide-binding</keyword>